<accession>A0A8X6QST3</accession>
<comment type="caution">
    <text evidence="2">The sequence shown here is derived from an EMBL/GenBank/DDBJ whole genome shotgun (WGS) entry which is preliminary data.</text>
</comment>
<sequence length="111" mass="12260">MTNSACINCKNNGYITSLAGYPTPKKGQITLEILSRNNIANSNYVQEGITCANKCNPEKERSPGNNQIPEINQNSENNSNSQEPKPKRKRTGINTSKTTENSQDNFTVIEP</sequence>
<feature type="region of interest" description="Disordered" evidence="1">
    <location>
        <begin position="54"/>
        <end position="111"/>
    </location>
</feature>
<gene>
    <name evidence="2" type="ORF">NPIL_440591</name>
</gene>
<dbReference type="Proteomes" id="UP000887013">
    <property type="component" value="Unassembled WGS sequence"/>
</dbReference>
<evidence type="ECO:0000313" key="2">
    <source>
        <dbReference type="EMBL" id="GFU41059.1"/>
    </source>
</evidence>
<evidence type="ECO:0000256" key="1">
    <source>
        <dbReference type="SAM" id="MobiDB-lite"/>
    </source>
</evidence>
<evidence type="ECO:0000313" key="3">
    <source>
        <dbReference type="Proteomes" id="UP000887013"/>
    </source>
</evidence>
<protein>
    <submittedName>
        <fullName evidence="2">Uncharacterized protein</fullName>
    </submittedName>
</protein>
<dbReference type="AlphaFoldDB" id="A0A8X6QST3"/>
<keyword evidence="3" id="KW-1185">Reference proteome</keyword>
<organism evidence="2 3">
    <name type="scientific">Nephila pilipes</name>
    <name type="common">Giant wood spider</name>
    <name type="synonym">Nephila maculata</name>
    <dbReference type="NCBI Taxonomy" id="299642"/>
    <lineage>
        <taxon>Eukaryota</taxon>
        <taxon>Metazoa</taxon>
        <taxon>Ecdysozoa</taxon>
        <taxon>Arthropoda</taxon>
        <taxon>Chelicerata</taxon>
        <taxon>Arachnida</taxon>
        <taxon>Araneae</taxon>
        <taxon>Araneomorphae</taxon>
        <taxon>Entelegynae</taxon>
        <taxon>Araneoidea</taxon>
        <taxon>Nephilidae</taxon>
        <taxon>Nephila</taxon>
    </lineage>
</organism>
<name>A0A8X6QST3_NEPPI</name>
<feature type="compositionally biased region" description="Low complexity" evidence="1">
    <location>
        <begin position="65"/>
        <end position="83"/>
    </location>
</feature>
<proteinExistence type="predicted"/>
<reference evidence="2" key="1">
    <citation type="submission" date="2020-08" db="EMBL/GenBank/DDBJ databases">
        <title>Multicomponent nature underlies the extraordinary mechanical properties of spider dragline silk.</title>
        <authorList>
            <person name="Kono N."/>
            <person name="Nakamura H."/>
            <person name="Mori M."/>
            <person name="Yoshida Y."/>
            <person name="Ohtoshi R."/>
            <person name="Malay A.D."/>
            <person name="Moran D.A.P."/>
            <person name="Tomita M."/>
            <person name="Numata K."/>
            <person name="Arakawa K."/>
        </authorList>
    </citation>
    <scope>NUCLEOTIDE SEQUENCE</scope>
</reference>
<dbReference type="EMBL" id="BMAW01131842">
    <property type="protein sequence ID" value="GFU41059.1"/>
    <property type="molecule type" value="Genomic_DNA"/>
</dbReference>
<feature type="compositionally biased region" description="Polar residues" evidence="1">
    <location>
        <begin position="92"/>
        <end position="111"/>
    </location>
</feature>